<protein>
    <recommendedName>
        <fullName evidence="1">SCP2 domain-containing protein</fullName>
    </recommendedName>
</protein>
<gene>
    <name evidence="2" type="ORF">BZA70DRAFT_98430</name>
</gene>
<dbReference type="InterPro" id="IPR003033">
    <property type="entry name" value="SCP2_sterol-bd_dom"/>
</dbReference>
<dbReference type="Proteomes" id="UP001498771">
    <property type="component" value="Unassembled WGS sequence"/>
</dbReference>
<dbReference type="RefSeq" id="XP_064765622.1">
    <property type="nucleotide sequence ID" value="XM_064915590.1"/>
</dbReference>
<proteinExistence type="predicted"/>
<dbReference type="GeneID" id="90041102"/>
<dbReference type="Gene3D" id="3.30.1050.10">
    <property type="entry name" value="SCP2 sterol-binding domain"/>
    <property type="match status" value="1"/>
</dbReference>
<accession>A0ABR1EYB7</accession>
<reference evidence="2 3" key="1">
    <citation type="submission" date="2024-03" db="EMBL/GenBank/DDBJ databases">
        <title>Genome-scale model development and genomic sequencing of the oleaginous clade Lipomyces.</title>
        <authorList>
            <consortium name="Lawrence Berkeley National Laboratory"/>
            <person name="Czajka J.J."/>
            <person name="Han Y."/>
            <person name="Kim J."/>
            <person name="Mondo S.J."/>
            <person name="Hofstad B.A."/>
            <person name="Robles A."/>
            <person name="Haridas S."/>
            <person name="Riley R."/>
            <person name="LaButti K."/>
            <person name="Pangilinan J."/>
            <person name="Andreopoulos W."/>
            <person name="Lipzen A."/>
            <person name="Yan J."/>
            <person name="Wang M."/>
            <person name="Ng V."/>
            <person name="Grigoriev I.V."/>
            <person name="Spatafora J.W."/>
            <person name="Magnuson J.K."/>
            <person name="Baker S.E."/>
            <person name="Pomraning K.R."/>
        </authorList>
    </citation>
    <scope>NUCLEOTIDE SEQUENCE [LARGE SCALE GENOMIC DNA]</scope>
    <source>
        <strain evidence="2 3">Phaff 52-87</strain>
    </source>
</reference>
<name>A0ABR1EYB7_9ASCO</name>
<evidence type="ECO:0000313" key="3">
    <source>
        <dbReference type="Proteomes" id="UP001498771"/>
    </source>
</evidence>
<comment type="caution">
    <text evidence="2">The sequence shown here is derived from an EMBL/GenBank/DDBJ whole genome shotgun (WGS) entry which is preliminary data.</text>
</comment>
<sequence>MQSPHGSKPSAAKSSRPLTSSVLFPEIEKRFKENPSETASLQGLFIFSILRQRQIVDEWSILFPGAGSRSLPEVHHQAIPSGLAEKAKKRLSTVVIELDDRDLVKYITGSLTGLKGVTSGRIHIAGDIDLALKLEDMFLKVGGIQQTLAFLRERQSKL</sequence>
<dbReference type="InterPro" id="IPR036527">
    <property type="entry name" value="SCP2_sterol-bd_dom_sf"/>
</dbReference>
<dbReference type="EMBL" id="JBBJBU010000016">
    <property type="protein sequence ID" value="KAK7202589.1"/>
    <property type="molecule type" value="Genomic_DNA"/>
</dbReference>
<dbReference type="Pfam" id="PF02036">
    <property type="entry name" value="SCP2"/>
    <property type="match status" value="1"/>
</dbReference>
<keyword evidence="3" id="KW-1185">Reference proteome</keyword>
<organism evidence="2 3">
    <name type="scientific">Myxozyma melibiosi</name>
    <dbReference type="NCBI Taxonomy" id="54550"/>
    <lineage>
        <taxon>Eukaryota</taxon>
        <taxon>Fungi</taxon>
        <taxon>Dikarya</taxon>
        <taxon>Ascomycota</taxon>
        <taxon>Saccharomycotina</taxon>
        <taxon>Lipomycetes</taxon>
        <taxon>Lipomycetales</taxon>
        <taxon>Lipomycetaceae</taxon>
        <taxon>Myxozyma</taxon>
    </lineage>
</organism>
<evidence type="ECO:0000313" key="2">
    <source>
        <dbReference type="EMBL" id="KAK7202589.1"/>
    </source>
</evidence>
<feature type="domain" description="SCP2" evidence="1">
    <location>
        <begin position="91"/>
        <end position="138"/>
    </location>
</feature>
<evidence type="ECO:0000259" key="1">
    <source>
        <dbReference type="Pfam" id="PF02036"/>
    </source>
</evidence>
<dbReference type="SUPFAM" id="SSF55718">
    <property type="entry name" value="SCP-like"/>
    <property type="match status" value="1"/>
</dbReference>